<gene>
    <name evidence="1" type="primary">rfaP</name>
    <name evidence="1" type="ORF">DESUT3_22640</name>
</gene>
<dbReference type="PIRSF" id="PIRSF037318">
    <property type="entry name" value="RfaP"/>
    <property type="match status" value="1"/>
</dbReference>
<reference evidence="1 2" key="2">
    <citation type="journal article" date="2021" name="Int. J. Syst. Evol. Microbiol.">
        <title>Isolation and Polyphasic Characterization of Desulfuromonas versatilis sp. Nov., an Electrogenic Bacteria Capable of Versatile Metabolism Isolated from a Graphene Oxide-Reducing Enrichment Culture.</title>
        <authorList>
            <person name="Xie L."/>
            <person name="Yoshida N."/>
            <person name="Ishii S."/>
            <person name="Meng L."/>
        </authorList>
    </citation>
    <scope>NUCLEOTIDE SEQUENCE [LARGE SCALE GENOMIC DNA]</scope>
    <source>
        <strain evidence="1 2">NIT-T3</strain>
    </source>
</reference>
<dbReference type="EMBL" id="AP024355">
    <property type="protein sequence ID" value="BCR05195.1"/>
    <property type="molecule type" value="Genomic_DNA"/>
</dbReference>
<name>A0ABM8HWU4_9BACT</name>
<accession>A0ABM8HWU4</accession>
<dbReference type="Proteomes" id="UP001319827">
    <property type="component" value="Chromosome"/>
</dbReference>
<keyword evidence="1" id="KW-0808">Transferase</keyword>
<dbReference type="InterPro" id="IPR017172">
    <property type="entry name" value="Lsacc_core_hep_kinase_RfaP"/>
</dbReference>
<organism evidence="1 2">
    <name type="scientific">Desulfuromonas versatilis</name>
    <dbReference type="NCBI Taxonomy" id="2802975"/>
    <lineage>
        <taxon>Bacteria</taxon>
        <taxon>Pseudomonadati</taxon>
        <taxon>Thermodesulfobacteriota</taxon>
        <taxon>Desulfuromonadia</taxon>
        <taxon>Desulfuromonadales</taxon>
        <taxon>Desulfuromonadaceae</taxon>
        <taxon>Desulfuromonas</taxon>
    </lineage>
</organism>
<dbReference type="RefSeq" id="WP_221248616.1">
    <property type="nucleotide sequence ID" value="NZ_AP024355.1"/>
</dbReference>
<dbReference type="Pfam" id="PF06293">
    <property type="entry name" value="Kdo"/>
    <property type="match status" value="1"/>
</dbReference>
<protein>
    <submittedName>
        <fullName evidence="1">Lipopolysaccharide core heptose(I) kinase RfaP</fullName>
    </submittedName>
</protein>
<evidence type="ECO:0000313" key="2">
    <source>
        <dbReference type="Proteomes" id="UP001319827"/>
    </source>
</evidence>
<reference evidence="1 2" key="1">
    <citation type="journal article" date="2016" name="C (Basel)">
        <title>Selective Growth of and Electricity Production by Marine Exoelectrogenic Bacteria in Self-Aggregated Hydrogel of Microbially Reduced Graphene Oxide.</title>
        <authorList>
            <person name="Yoshida N."/>
            <person name="Goto Y."/>
            <person name="Miyata Y."/>
        </authorList>
    </citation>
    <scope>NUCLEOTIDE SEQUENCE [LARGE SCALE GENOMIC DNA]</scope>
    <source>
        <strain evidence="1 2">NIT-T3</strain>
    </source>
</reference>
<keyword evidence="2" id="KW-1185">Reference proteome</keyword>
<evidence type="ECO:0000313" key="1">
    <source>
        <dbReference type="EMBL" id="BCR05195.1"/>
    </source>
</evidence>
<proteinExistence type="predicted"/>
<dbReference type="NCBIfam" id="NF011703">
    <property type="entry name" value="PRK15123.1"/>
    <property type="match status" value="1"/>
</dbReference>
<dbReference type="GO" id="GO:0016301">
    <property type="term" value="F:kinase activity"/>
    <property type="evidence" value="ECO:0007669"/>
    <property type="project" value="UniProtKB-KW"/>
</dbReference>
<sequence>MMQLEPDFRGRFAEPPSFEQMLSLEGEVFRELAGRRTLRFFLGEKGYFAKLHFGVGWKEILKNLSHFKLPVLGADNERRAIRRCEELGVETMRIAGYGCRGWNPARIQSFLVTEELADTISLEDLCRDWKTNPPPFGLKKALIEKVAGMAAALHENGVNHRDFYICHFLLPLADLERVSRQEAFRLHLIDLHRVQLRPRTPQRWIVKDVAGLYFSSMDIGLTRRDILRFMRAYRRRALRSLLQDERVFWERVERRALALYRKEFGRDPASNPSLGR</sequence>
<keyword evidence="1" id="KW-0418">Kinase</keyword>